<accession>A0A345MBL1</accession>
<proteinExistence type="predicted"/>
<dbReference type="RefSeq" id="YP_010013307.1">
    <property type="nucleotide sequence ID" value="NC_053510.1"/>
</dbReference>
<reference evidence="2" key="1">
    <citation type="submission" date="2018-07" db="EMBL/GenBank/DDBJ databases">
        <authorList>
            <person name="Quirk P.G."/>
            <person name="Krulwich T.A."/>
        </authorList>
    </citation>
    <scope>NUCLEOTIDE SEQUENCE [LARGE SCALE GENOMIC DNA]</scope>
</reference>
<evidence type="ECO:0000313" key="2">
    <source>
        <dbReference type="Proteomes" id="UP000258832"/>
    </source>
</evidence>
<evidence type="ECO:0000313" key="1">
    <source>
        <dbReference type="EMBL" id="AXH67882.1"/>
    </source>
</evidence>
<dbReference type="KEGG" id="vg:63209889"/>
<dbReference type="GeneID" id="63209889"/>
<name>A0A345MBL1_9CAUD</name>
<gene>
    <name evidence="1" type="primary">77</name>
    <name evidence="1" type="ORF">SEA_BROMDEN_77</name>
</gene>
<sequence length="107" mass="12310">MRWTNWSDPESVRKVGLSGAHSRVARLWGRAADYDCYVCGGVAAQWAYDGSDPSQLLGVKDTSNTVPMWYSAYPEFYAPMCFKCHKLKDRALMYRELTEYRQAKVRS</sequence>
<keyword evidence="2" id="KW-1185">Reference proteome</keyword>
<protein>
    <submittedName>
        <fullName evidence="1">Uncharacterized protein</fullName>
    </submittedName>
</protein>
<dbReference type="Proteomes" id="UP000258832">
    <property type="component" value="Segment"/>
</dbReference>
<organism evidence="1 2">
    <name type="scientific">Mycobacterium phage Bromden</name>
    <dbReference type="NCBI Taxonomy" id="2283252"/>
    <lineage>
        <taxon>Viruses</taxon>
        <taxon>Duplodnaviria</taxon>
        <taxon>Heunggongvirae</taxon>
        <taxon>Uroviricota</taxon>
        <taxon>Caudoviricetes</taxon>
        <taxon>Vilmaviridae</taxon>
        <taxon>Lclasvirinae</taxon>
        <taxon>Bromdenvirus</taxon>
        <taxon>Bromdenvirus bromden</taxon>
    </lineage>
</organism>
<dbReference type="EMBL" id="MH576973">
    <property type="protein sequence ID" value="AXH67882.1"/>
    <property type="molecule type" value="Genomic_DNA"/>
</dbReference>